<evidence type="ECO:0000313" key="2">
    <source>
        <dbReference type="Proteomes" id="UP000027135"/>
    </source>
</evidence>
<dbReference type="Proteomes" id="UP000027135">
    <property type="component" value="Unassembled WGS sequence"/>
</dbReference>
<accession>A0A067QEX2</accession>
<evidence type="ECO:0000313" key="1">
    <source>
        <dbReference type="EMBL" id="KDQ71593.1"/>
    </source>
</evidence>
<name>A0A067QEX2_ZOONE</name>
<dbReference type="AlphaFoldDB" id="A0A067QEX2"/>
<protein>
    <submittedName>
        <fullName evidence="1">Uncharacterized protein</fullName>
    </submittedName>
</protein>
<gene>
    <name evidence="1" type="ORF">L798_08321</name>
</gene>
<sequence>MFVPLFYAVICRTSLAFLQVNFRKHPLMECTKSISEEHFTPGRPLVIVLPLAEEDSTSEEVGYLIEKLHKSIRWPILVLNTAYEIDSSMRKEINPHGSYIILASGACREFNKFTEHIYKQLAGLTVTDSWNPRARSVVPVMNACPNYNTTKLSRAIIII</sequence>
<keyword evidence="2" id="KW-1185">Reference proteome</keyword>
<dbReference type="InParanoid" id="A0A067QEX2"/>
<proteinExistence type="predicted"/>
<dbReference type="EMBL" id="KK870940">
    <property type="protein sequence ID" value="KDQ71593.1"/>
    <property type="molecule type" value="Genomic_DNA"/>
</dbReference>
<reference evidence="1 2" key="1">
    <citation type="journal article" date="2014" name="Nat. Commun.">
        <title>Molecular traces of alternative social organization in a termite genome.</title>
        <authorList>
            <person name="Terrapon N."/>
            <person name="Li C."/>
            <person name="Robertson H.M."/>
            <person name="Ji L."/>
            <person name="Meng X."/>
            <person name="Booth W."/>
            <person name="Chen Z."/>
            <person name="Childers C.P."/>
            <person name="Glastad K.M."/>
            <person name="Gokhale K."/>
            <person name="Gowin J."/>
            <person name="Gronenberg W."/>
            <person name="Hermansen R.A."/>
            <person name="Hu H."/>
            <person name="Hunt B.G."/>
            <person name="Huylmans A.K."/>
            <person name="Khalil S.M."/>
            <person name="Mitchell R.D."/>
            <person name="Munoz-Torres M.C."/>
            <person name="Mustard J.A."/>
            <person name="Pan H."/>
            <person name="Reese J.T."/>
            <person name="Scharf M.E."/>
            <person name="Sun F."/>
            <person name="Vogel H."/>
            <person name="Xiao J."/>
            <person name="Yang W."/>
            <person name="Yang Z."/>
            <person name="Yang Z."/>
            <person name="Zhou J."/>
            <person name="Zhu J."/>
            <person name="Brent C.S."/>
            <person name="Elsik C.G."/>
            <person name="Goodisman M.A."/>
            <person name="Liberles D.A."/>
            <person name="Roe R.M."/>
            <person name="Vargo E.L."/>
            <person name="Vilcinskas A."/>
            <person name="Wang J."/>
            <person name="Bornberg-Bauer E."/>
            <person name="Korb J."/>
            <person name="Zhang G."/>
            <person name="Liebig J."/>
        </authorList>
    </citation>
    <scope>NUCLEOTIDE SEQUENCE [LARGE SCALE GENOMIC DNA]</scope>
    <source>
        <tissue evidence="1">Whole organism</tissue>
    </source>
</reference>
<organism evidence="1 2">
    <name type="scientific">Zootermopsis nevadensis</name>
    <name type="common">Dampwood termite</name>
    <dbReference type="NCBI Taxonomy" id="136037"/>
    <lineage>
        <taxon>Eukaryota</taxon>
        <taxon>Metazoa</taxon>
        <taxon>Ecdysozoa</taxon>
        <taxon>Arthropoda</taxon>
        <taxon>Hexapoda</taxon>
        <taxon>Insecta</taxon>
        <taxon>Pterygota</taxon>
        <taxon>Neoptera</taxon>
        <taxon>Polyneoptera</taxon>
        <taxon>Dictyoptera</taxon>
        <taxon>Blattodea</taxon>
        <taxon>Blattoidea</taxon>
        <taxon>Termitoidae</taxon>
        <taxon>Termopsidae</taxon>
        <taxon>Zootermopsis</taxon>
    </lineage>
</organism>